<keyword evidence="2 5" id="KW-0812">Transmembrane</keyword>
<feature type="transmembrane region" description="Helical" evidence="5">
    <location>
        <begin position="20"/>
        <end position="40"/>
    </location>
</feature>
<feature type="transmembrane region" description="Helical" evidence="5">
    <location>
        <begin position="361"/>
        <end position="382"/>
    </location>
</feature>
<feature type="transmembrane region" description="Helical" evidence="5">
    <location>
        <begin position="271"/>
        <end position="289"/>
    </location>
</feature>
<keyword evidence="3 5" id="KW-1133">Transmembrane helix</keyword>
<evidence type="ECO:0000256" key="2">
    <source>
        <dbReference type="ARBA" id="ARBA00022692"/>
    </source>
</evidence>
<dbReference type="GO" id="GO:0046943">
    <property type="term" value="F:carboxylic acid transmembrane transporter activity"/>
    <property type="evidence" value="ECO:0007669"/>
    <property type="project" value="TreeGrafter"/>
</dbReference>
<dbReference type="Pfam" id="PF07690">
    <property type="entry name" value="MFS_1"/>
    <property type="match status" value="1"/>
</dbReference>
<feature type="transmembrane region" description="Helical" evidence="5">
    <location>
        <begin position="140"/>
        <end position="159"/>
    </location>
</feature>
<sequence>MFAWYKEVTSPQKKAIFSAWLGYVFDGFDFMLIFYIMYLIKPELGLTDMEGAFLATAAFVGRPLGGAIFGLLADRYGRKPLMMWAIVAYSVGTGLSGLAVSGLTLALARFVVGMGMAGEYACASTYAVESFPKHLKAKASAFLVSGFGVGNIIAAYFMPAFAEAFGWRMAFFVGLTPILLVLYIRSKAPESKEWEDAKKAREASGEVRQYESFFSVLWGALKGLFNPTQLPLTLVVFVVLFSIFGANWPIFGLLPTYMAGVGFETAVISKLMTAAAFGTVAGNITWGLLADRFGLKKTFVLGLLSSFFFIIPLFMIPEGNNFLLGLCLFGLMFTNVGVGGLMPKFIYDYFPLEVRGLGTGLIYNLAATSGTFNSMAATYIGLTYGLGTALTFVVSFWTFTLVTIIGFGIPDWLLVRANKKRAAKAAQVEAAQLETAQVLK</sequence>
<feature type="transmembrane region" description="Helical" evidence="5">
    <location>
        <begin position="81"/>
        <end position="100"/>
    </location>
</feature>
<dbReference type="SUPFAM" id="SSF103473">
    <property type="entry name" value="MFS general substrate transporter"/>
    <property type="match status" value="1"/>
</dbReference>
<feature type="transmembrane region" description="Helical" evidence="5">
    <location>
        <begin position="52"/>
        <end position="72"/>
    </location>
</feature>
<evidence type="ECO:0000259" key="6">
    <source>
        <dbReference type="PROSITE" id="PS50850"/>
    </source>
</evidence>
<dbReference type="GO" id="GO:0005886">
    <property type="term" value="C:plasma membrane"/>
    <property type="evidence" value="ECO:0007669"/>
    <property type="project" value="TreeGrafter"/>
</dbReference>
<dbReference type="OrthoDB" id="5858672at2"/>
<gene>
    <name evidence="7" type="ORF">DZ860_00105</name>
</gene>
<feature type="transmembrane region" description="Helical" evidence="5">
    <location>
        <begin position="394"/>
        <end position="415"/>
    </location>
</feature>
<organism evidence="7 8">
    <name type="scientific">Vibrio sinensis</name>
    <dbReference type="NCBI Taxonomy" id="2302434"/>
    <lineage>
        <taxon>Bacteria</taxon>
        <taxon>Pseudomonadati</taxon>
        <taxon>Pseudomonadota</taxon>
        <taxon>Gammaproteobacteria</taxon>
        <taxon>Vibrionales</taxon>
        <taxon>Vibrionaceae</taxon>
        <taxon>Vibrio</taxon>
    </lineage>
</organism>
<proteinExistence type="predicted"/>
<dbReference type="AlphaFoldDB" id="A0A3A6R1X5"/>
<dbReference type="Proteomes" id="UP000273252">
    <property type="component" value="Unassembled WGS sequence"/>
</dbReference>
<evidence type="ECO:0000256" key="1">
    <source>
        <dbReference type="ARBA" id="ARBA00004141"/>
    </source>
</evidence>
<dbReference type="CDD" id="cd17316">
    <property type="entry name" value="MFS_SV2_like"/>
    <property type="match status" value="1"/>
</dbReference>
<dbReference type="Gene3D" id="1.20.1250.20">
    <property type="entry name" value="MFS general substrate transporter like domains"/>
    <property type="match status" value="1"/>
</dbReference>
<dbReference type="InterPro" id="IPR020846">
    <property type="entry name" value="MFS_dom"/>
</dbReference>
<accession>A0A3A6R1X5</accession>
<feature type="transmembrane region" description="Helical" evidence="5">
    <location>
        <begin position="230"/>
        <end position="251"/>
    </location>
</feature>
<dbReference type="PROSITE" id="PS50850">
    <property type="entry name" value="MFS"/>
    <property type="match status" value="1"/>
</dbReference>
<dbReference type="InterPro" id="IPR011701">
    <property type="entry name" value="MFS"/>
</dbReference>
<evidence type="ECO:0000256" key="3">
    <source>
        <dbReference type="ARBA" id="ARBA00022989"/>
    </source>
</evidence>
<evidence type="ECO:0000313" key="8">
    <source>
        <dbReference type="Proteomes" id="UP000273252"/>
    </source>
</evidence>
<dbReference type="InterPro" id="IPR036259">
    <property type="entry name" value="MFS_trans_sf"/>
</dbReference>
<dbReference type="NCBIfam" id="NF008963">
    <property type="entry name" value="PRK12307.1"/>
    <property type="match status" value="1"/>
</dbReference>
<comment type="caution">
    <text evidence="7">The sequence shown here is derived from an EMBL/GenBank/DDBJ whole genome shotgun (WGS) entry which is preliminary data.</text>
</comment>
<keyword evidence="4 5" id="KW-0472">Membrane</keyword>
<evidence type="ECO:0000256" key="5">
    <source>
        <dbReference type="SAM" id="Phobius"/>
    </source>
</evidence>
<feature type="domain" description="Major facilitator superfamily (MFS) profile" evidence="6">
    <location>
        <begin position="15"/>
        <end position="418"/>
    </location>
</feature>
<dbReference type="PANTHER" id="PTHR23508:SF2">
    <property type="entry name" value="METABOLITE TRANSPORT PROTEIN YJHB-RELATED"/>
    <property type="match status" value="1"/>
</dbReference>
<dbReference type="PANTHER" id="PTHR23508">
    <property type="entry name" value="CARBOXYLIC ACID TRANSPORTER PROTEIN HOMOLOG"/>
    <property type="match status" value="1"/>
</dbReference>
<evidence type="ECO:0000256" key="4">
    <source>
        <dbReference type="ARBA" id="ARBA00023136"/>
    </source>
</evidence>
<feature type="transmembrane region" description="Helical" evidence="5">
    <location>
        <begin position="165"/>
        <end position="184"/>
    </location>
</feature>
<name>A0A3A6R1X5_9VIBR</name>
<feature type="transmembrane region" description="Helical" evidence="5">
    <location>
        <begin position="322"/>
        <end position="341"/>
    </location>
</feature>
<dbReference type="EMBL" id="QVMU01000001">
    <property type="protein sequence ID" value="RJX75127.1"/>
    <property type="molecule type" value="Genomic_DNA"/>
</dbReference>
<feature type="transmembrane region" description="Helical" evidence="5">
    <location>
        <begin position="298"/>
        <end position="316"/>
    </location>
</feature>
<dbReference type="RefSeq" id="WP_120028883.1">
    <property type="nucleotide sequence ID" value="NZ_QVMU01000001.1"/>
</dbReference>
<keyword evidence="8" id="KW-1185">Reference proteome</keyword>
<reference evidence="7 8" key="1">
    <citation type="submission" date="2018-08" db="EMBL/GenBank/DDBJ databases">
        <title>Vibrio isolated from the Eastern China Marginal Seas.</title>
        <authorList>
            <person name="Li Y."/>
        </authorList>
    </citation>
    <scope>NUCLEOTIDE SEQUENCE [LARGE SCALE GENOMIC DNA]</scope>
    <source>
        <strain evidence="7 8">BEI233</strain>
    </source>
</reference>
<feature type="transmembrane region" description="Helical" evidence="5">
    <location>
        <begin position="106"/>
        <end position="128"/>
    </location>
</feature>
<comment type="subcellular location">
    <subcellularLocation>
        <location evidence="1">Membrane</location>
        <topology evidence="1">Multi-pass membrane protein</topology>
    </subcellularLocation>
</comment>
<protein>
    <submittedName>
        <fullName evidence="7">MFS transporter</fullName>
    </submittedName>
</protein>
<evidence type="ECO:0000313" key="7">
    <source>
        <dbReference type="EMBL" id="RJX75127.1"/>
    </source>
</evidence>